<dbReference type="PANTHER" id="PTHR10183">
    <property type="entry name" value="CALPAIN"/>
    <property type="match status" value="1"/>
</dbReference>
<dbReference type="InterPro" id="IPR022684">
    <property type="entry name" value="Calpain_cysteine_protease"/>
</dbReference>
<evidence type="ECO:0000256" key="1">
    <source>
        <dbReference type="ARBA" id="ARBA00007623"/>
    </source>
</evidence>
<comment type="caution">
    <text evidence="5">Lacks conserved residue(s) required for the propagation of feature annotation.</text>
</comment>
<organism evidence="7 8">
    <name type="scientific">Actinomadura gamaensis</name>
    <dbReference type="NCBI Taxonomy" id="1763541"/>
    <lineage>
        <taxon>Bacteria</taxon>
        <taxon>Bacillati</taxon>
        <taxon>Actinomycetota</taxon>
        <taxon>Actinomycetes</taxon>
        <taxon>Streptosporangiales</taxon>
        <taxon>Thermomonosporaceae</taxon>
        <taxon>Actinomadura</taxon>
    </lineage>
</organism>
<dbReference type="InterPro" id="IPR038765">
    <property type="entry name" value="Papain-like_cys_pep_sf"/>
</dbReference>
<evidence type="ECO:0000259" key="6">
    <source>
        <dbReference type="PROSITE" id="PS50203"/>
    </source>
</evidence>
<dbReference type="EMBL" id="JBHSIT010000001">
    <property type="protein sequence ID" value="MFC4906088.1"/>
    <property type="molecule type" value="Genomic_DNA"/>
</dbReference>
<keyword evidence="8" id="KW-1185">Reference proteome</keyword>
<dbReference type="Proteomes" id="UP001595872">
    <property type="component" value="Unassembled WGS sequence"/>
</dbReference>
<dbReference type="Pfam" id="PF00648">
    <property type="entry name" value="Peptidase_C2"/>
    <property type="match status" value="1"/>
</dbReference>
<comment type="similarity">
    <text evidence="1">Belongs to the peptidase C2 family.</text>
</comment>
<gene>
    <name evidence="7" type="ORF">ACFPCY_02040</name>
</gene>
<keyword evidence="4" id="KW-0788">Thiol protease</keyword>
<proteinExistence type="inferred from homology"/>
<keyword evidence="2 7" id="KW-0645">Protease</keyword>
<dbReference type="PROSITE" id="PS50203">
    <property type="entry name" value="CALPAIN_CAT"/>
    <property type="match status" value="1"/>
</dbReference>
<name>A0ABV9TRL1_9ACTN</name>
<evidence type="ECO:0000256" key="4">
    <source>
        <dbReference type="ARBA" id="ARBA00022807"/>
    </source>
</evidence>
<keyword evidence="3" id="KW-0378">Hydrolase</keyword>
<evidence type="ECO:0000256" key="5">
    <source>
        <dbReference type="PROSITE-ProRule" id="PRU00239"/>
    </source>
</evidence>
<evidence type="ECO:0000313" key="7">
    <source>
        <dbReference type="EMBL" id="MFC4906088.1"/>
    </source>
</evidence>
<dbReference type="RefSeq" id="WP_378251810.1">
    <property type="nucleotide sequence ID" value="NZ_JBHSIT010000001.1"/>
</dbReference>
<comment type="caution">
    <text evidence="7">The sequence shown here is derived from an EMBL/GenBank/DDBJ whole genome shotgun (WGS) entry which is preliminary data.</text>
</comment>
<dbReference type="InterPro" id="IPR001300">
    <property type="entry name" value="Peptidase_C2_calpain_cat"/>
</dbReference>
<dbReference type="GO" id="GO:0008233">
    <property type="term" value="F:peptidase activity"/>
    <property type="evidence" value="ECO:0007669"/>
    <property type="project" value="UniProtKB-KW"/>
</dbReference>
<protein>
    <submittedName>
        <fullName evidence="7">C2 family cysteine protease</fullName>
    </submittedName>
</protein>
<feature type="domain" description="Calpain catalytic" evidence="6">
    <location>
        <begin position="86"/>
        <end position="241"/>
    </location>
</feature>
<dbReference type="PANTHER" id="PTHR10183:SF379">
    <property type="entry name" value="CALPAIN-5"/>
    <property type="match status" value="1"/>
</dbReference>
<dbReference type="GO" id="GO:0006508">
    <property type="term" value="P:proteolysis"/>
    <property type="evidence" value="ECO:0007669"/>
    <property type="project" value="UniProtKB-KW"/>
</dbReference>
<reference evidence="8" key="1">
    <citation type="journal article" date="2019" name="Int. J. Syst. Evol. Microbiol.">
        <title>The Global Catalogue of Microorganisms (GCM) 10K type strain sequencing project: providing services to taxonomists for standard genome sequencing and annotation.</title>
        <authorList>
            <consortium name="The Broad Institute Genomics Platform"/>
            <consortium name="The Broad Institute Genome Sequencing Center for Infectious Disease"/>
            <person name="Wu L."/>
            <person name="Ma J."/>
        </authorList>
    </citation>
    <scope>NUCLEOTIDE SEQUENCE [LARGE SCALE GENOMIC DNA]</scope>
    <source>
        <strain evidence="8">KLKA75</strain>
    </source>
</reference>
<dbReference type="SUPFAM" id="SSF54001">
    <property type="entry name" value="Cysteine proteinases"/>
    <property type="match status" value="1"/>
</dbReference>
<accession>A0ABV9TRL1</accession>
<evidence type="ECO:0000256" key="2">
    <source>
        <dbReference type="ARBA" id="ARBA00022670"/>
    </source>
</evidence>
<sequence>MTEQQTGAPAPRGRWRVRSGSHTVAVRRQGMDTDSQVDVAEFLIGEVTGDRATIRVVRAGADWSVASWQVTVTTAVLAELLDRSVREPDLIDKHDVLGGYFQAGTALFQGPPHPADIAQGLVGDCRVASAFQAVAATPGGPALIQSLITTGTDVYRVRLVPTAGPKSMPASGATATAIEISDYLPVTRNDKNPLYLLSGTPYGPTSSTPIWPAVLEKAFATMWGGYAALDGAEERPVFAALGLGDITHVNWMSGDESKPAVAKTRIMSLAKDGYAITTAAARGPRHNYAVIGVTEDGPVIADPNTKRGAEAEKRWKSAEVVAKLDKMPTADQFPLHFTWDAFFQNFMWIYAALPPKKK</sequence>
<evidence type="ECO:0000313" key="8">
    <source>
        <dbReference type="Proteomes" id="UP001595872"/>
    </source>
</evidence>
<evidence type="ECO:0000256" key="3">
    <source>
        <dbReference type="ARBA" id="ARBA00022801"/>
    </source>
</evidence>